<keyword evidence="5" id="KW-0443">Lipid metabolism</keyword>
<dbReference type="PROSITE" id="PS51257">
    <property type="entry name" value="PROKAR_LIPOPROTEIN"/>
    <property type="match status" value="1"/>
</dbReference>
<keyword evidence="13" id="KW-1185">Reference proteome</keyword>
<evidence type="ECO:0000256" key="8">
    <source>
        <dbReference type="RuleBase" id="RU000437"/>
    </source>
</evidence>
<name>A0ABU5NAS0_9RICK</name>
<accession>A0ABU5NAS0</accession>
<keyword evidence="4 8" id="KW-0560">Oxidoreductase</keyword>
<dbReference type="PROSITE" id="PS00957">
    <property type="entry name" value="NAD_G3PDH"/>
    <property type="match status" value="1"/>
</dbReference>
<evidence type="ECO:0000313" key="13">
    <source>
        <dbReference type="Proteomes" id="UP001291687"/>
    </source>
</evidence>
<dbReference type="SUPFAM" id="SSF48179">
    <property type="entry name" value="6-phosphogluconate dehydrogenase C-terminal domain-like"/>
    <property type="match status" value="1"/>
</dbReference>
<dbReference type="Gene3D" id="3.40.50.720">
    <property type="entry name" value="NAD(P)-binding Rossmann-like Domain"/>
    <property type="match status" value="1"/>
</dbReference>
<protein>
    <recommendedName>
        <fullName evidence="9">Glycerol-3-phosphate dehydrogenase</fullName>
        <ecNumber evidence="9">1.1.1.94</ecNumber>
    </recommendedName>
</protein>
<evidence type="ECO:0000256" key="7">
    <source>
        <dbReference type="ARBA" id="ARBA00023264"/>
    </source>
</evidence>
<comment type="catalytic activity">
    <reaction evidence="9">
        <text>sn-glycerol 3-phosphate + NADP(+) = dihydroxyacetone phosphate + NADPH + H(+)</text>
        <dbReference type="Rhea" id="RHEA:11096"/>
        <dbReference type="ChEBI" id="CHEBI:15378"/>
        <dbReference type="ChEBI" id="CHEBI:57597"/>
        <dbReference type="ChEBI" id="CHEBI:57642"/>
        <dbReference type="ChEBI" id="CHEBI:57783"/>
        <dbReference type="ChEBI" id="CHEBI:58349"/>
        <dbReference type="EC" id="1.1.1.94"/>
    </reaction>
</comment>
<dbReference type="PRINTS" id="PR00077">
    <property type="entry name" value="GPDHDRGNASE"/>
</dbReference>
<evidence type="ECO:0000256" key="2">
    <source>
        <dbReference type="ARBA" id="ARBA00022516"/>
    </source>
</evidence>
<evidence type="ECO:0000256" key="1">
    <source>
        <dbReference type="ARBA" id="ARBA00011009"/>
    </source>
</evidence>
<dbReference type="InterPro" id="IPR008927">
    <property type="entry name" value="6-PGluconate_DH-like_C_sf"/>
</dbReference>
<evidence type="ECO:0000256" key="3">
    <source>
        <dbReference type="ARBA" id="ARBA00022741"/>
    </source>
</evidence>
<dbReference type="Proteomes" id="UP001291687">
    <property type="component" value="Unassembled WGS sequence"/>
</dbReference>
<dbReference type="InterPro" id="IPR036291">
    <property type="entry name" value="NAD(P)-bd_dom_sf"/>
</dbReference>
<evidence type="ECO:0000256" key="9">
    <source>
        <dbReference type="RuleBase" id="RU000439"/>
    </source>
</evidence>
<evidence type="ECO:0000259" key="11">
    <source>
        <dbReference type="Pfam" id="PF07479"/>
    </source>
</evidence>
<dbReference type="Pfam" id="PF01210">
    <property type="entry name" value="NAD_Gly3P_dh_N"/>
    <property type="match status" value="1"/>
</dbReference>
<evidence type="ECO:0000256" key="6">
    <source>
        <dbReference type="ARBA" id="ARBA00023209"/>
    </source>
</evidence>
<dbReference type="Pfam" id="PF07479">
    <property type="entry name" value="NAD_Gly3P_dh_C"/>
    <property type="match status" value="1"/>
</dbReference>
<keyword evidence="8" id="KW-0520">NAD</keyword>
<dbReference type="RefSeq" id="WP_322776139.1">
    <property type="nucleotide sequence ID" value="NZ_JARJFB010000007.1"/>
</dbReference>
<dbReference type="InterPro" id="IPR006168">
    <property type="entry name" value="G3P_DH_NAD-dep"/>
</dbReference>
<dbReference type="SUPFAM" id="SSF51735">
    <property type="entry name" value="NAD(P)-binding Rossmann-fold domains"/>
    <property type="match status" value="1"/>
</dbReference>
<feature type="domain" description="Glycerol-3-phosphate dehydrogenase NAD-dependent N-terminal" evidence="10">
    <location>
        <begin position="8"/>
        <end position="159"/>
    </location>
</feature>
<evidence type="ECO:0000259" key="10">
    <source>
        <dbReference type="Pfam" id="PF01210"/>
    </source>
</evidence>
<reference evidence="12 13" key="1">
    <citation type="submission" date="2023-03" db="EMBL/GenBank/DDBJ databases">
        <title>Host association and intracellularity evolved multiple times independently in the Rickettsiales.</title>
        <authorList>
            <person name="Castelli M."/>
            <person name="Nardi T."/>
            <person name="Gammuto L."/>
            <person name="Bellinzona G."/>
            <person name="Sabaneyeva E."/>
            <person name="Potekhin A."/>
            <person name="Serra V."/>
            <person name="Petroni G."/>
            <person name="Sassera D."/>
        </authorList>
    </citation>
    <scope>NUCLEOTIDE SEQUENCE [LARGE SCALE GENOMIC DNA]</scope>
    <source>
        <strain evidence="12 13">Sr 2-6</strain>
    </source>
</reference>
<evidence type="ECO:0000313" key="12">
    <source>
        <dbReference type="EMBL" id="MEA0970236.1"/>
    </source>
</evidence>
<keyword evidence="2" id="KW-0444">Lipid biosynthesis</keyword>
<dbReference type="EC" id="1.1.1.94" evidence="9"/>
<keyword evidence="7" id="KW-1208">Phospholipid metabolism</keyword>
<dbReference type="PANTHER" id="PTHR11728:SF1">
    <property type="entry name" value="GLYCEROL-3-PHOSPHATE DEHYDROGENASE [NAD(+)] 2, CHLOROPLASTIC"/>
    <property type="match status" value="1"/>
</dbReference>
<dbReference type="EMBL" id="JARJFB010000007">
    <property type="protein sequence ID" value="MEA0970236.1"/>
    <property type="molecule type" value="Genomic_DNA"/>
</dbReference>
<dbReference type="InterPro" id="IPR011128">
    <property type="entry name" value="G3P_DH_NAD-dep_N"/>
</dbReference>
<comment type="similarity">
    <text evidence="1 8">Belongs to the NAD-dependent glycerol-3-phosphate dehydrogenase family.</text>
</comment>
<comment type="caution">
    <text evidence="12">The sequence shown here is derived from an EMBL/GenBank/DDBJ whole genome shotgun (WGS) entry which is preliminary data.</text>
</comment>
<dbReference type="InterPro" id="IPR006109">
    <property type="entry name" value="G3P_DH_NAD-dep_C"/>
</dbReference>
<organism evidence="12 13">
    <name type="scientific">Candidatus Megaera venefica</name>
    <dbReference type="NCBI Taxonomy" id="2055910"/>
    <lineage>
        <taxon>Bacteria</taxon>
        <taxon>Pseudomonadati</taxon>
        <taxon>Pseudomonadota</taxon>
        <taxon>Alphaproteobacteria</taxon>
        <taxon>Rickettsiales</taxon>
        <taxon>Rickettsiaceae</taxon>
        <taxon>Candidatus Megaera</taxon>
    </lineage>
</organism>
<keyword evidence="6" id="KW-0594">Phospholipid biosynthesis</keyword>
<dbReference type="Gene3D" id="1.10.1040.10">
    <property type="entry name" value="N-(1-d-carboxylethyl)-l-norvaline Dehydrogenase, domain 2"/>
    <property type="match status" value="1"/>
</dbReference>
<gene>
    <name evidence="12" type="ORF">Megvenef_00189</name>
</gene>
<proteinExistence type="inferred from homology"/>
<dbReference type="PIRSF" id="PIRSF000114">
    <property type="entry name" value="Glycerol-3-P_dh"/>
    <property type="match status" value="1"/>
</dbReference>
<keyword evidence="3" id="KW-0547">Nucleotide-binding</keyword>
<dbReference type="NCBIfam" id="NF000940">
    <property type="entry name" value="PRK00094.1-2"/>
    <property type="match status" value="1"/>
</dbReference>
<dbReference type="PANTHER" id="PTHR11728">
    <property type="entry name" value="GLYCEROL-3-PHOSPHATE DEHYDROGENASE"/>
    <property type="match status" value="1"/>
</dbReference>
<dbReference type="NCBIfam" id="NF000947">
    <property type="entry name" value="PRK00094.2-5"/>
    <property type="match status" value="1"/>
</dbReference>
<evidence type="ECO:0000256" key="4">
    <source>
        <dbReference type="ARBA" id="ARBA00023002"/>
    </source>
</evidence>
<dbReference type="InterPro" id="IPR013328">
    <property type="entry name" value="6PGD_dom2"/>
</dbReference>
<sequence length="311" mass="33612">MKKLKNFAVIGGGSWGTALACLVARVYGSALIYTPEVNIVDEINNHHKNSKYLDDTALPSGITATVSLLDVASYDVIILAVPSQAFEIVIQELKQIGLSSKTVFLIATKGMCQEPLQLFSTKMEQEFDNPYVFISGPNFAKEVAVGNFASITITSKDQPLARYIADELSSEQLDVSVSTDIITVQIAGIVKNIIAIKSGILMAQGYGENARAWLVSKGLEEIAIISKALGGNQESLTLPAVIGDLVLTSYSTTSRNTKFGYEFHQNNYSKEFLANYPVLVEGASAAKLLHSFVSNYNLDLPMTSSVAKLVI</sequence>
<feature type="domain" description="Glycerol-3-phosphate dehydrogenase NAD-dependent C-terminal" evidence="11">
    <location>
        <begin position="180"/>
        <end position="310"/>
    </location>
</feature>
<evidence type="ECO:0000256" key="5">
    <source>
        <dbReference type="ARBA" id="ARBA00023098"/>
    </source>
</evidence>